<sequence length="424" mass="45570">MGFDKSLKLALPMRAVYHHFMAKTHAAKRLWFNLAARGLTSLRQKLPTLLSGKGSLKLIPSELEVQKASNPLIVTDATLIRAGLVFRLTALLSESSIPFAIFDGVLPDPSFEVCEHGLAVLKDNACDSVIALGGGSVIDVAKIIRMAATHKKPVSAFRGLLPCRNSGLPLICVPTTAGTGGEATAMAVITDQKQHRKINILDPRLAPDSAILDPELVVGLPPGMTAQTGMAALALAVEAYTNSLHYSDVEMQALEAVRLVFANLRRAYARGDDLEAREAMLRASHLAGRAFSRGFVGYTHAVAHRFCERYRVPHGLANAITLPYFMDLYRKAVPERLADLAAAAGLRSRGADEDMEEPAAAFVEALRRLNEDIGIPGKAGFLKREDVPGIAAAALKEAHGTPYPLPMILDVSDLEAVIVSMCPD</sequence>
<feature type="domain" description="Fe-containing alcohol dehydrogenase-like C-terminal" evidence="4">
    <location>
        <begin position="225"/>
        <end position="404"/>
    </location>
</feature>
<evidence type="ECO:0000259" key="3">
    <source>
        <dbReference type="Pfam" id="PF00465"/>
    </source>
</evidence>
<reference evidence="5" key="1">
    <citation type="submission" date="2019-08" db="EMBL/GenBank/DDBJ databases">
        <authorList>
            <person name="Kucharzyk K."/>
            <person name="Murdoch R.W."/>
            <person name="Higgins S."/>
            <person name="Loffler F."/>
        </authorList>
    </citation>
    <scope>NUCLEOTIDE SEQUENCE</scope>
</reference>
<evidence type="ECO:0000259" key="4">
    <source>
        <dbReference type="Pfam" id="PF25137"/>
    </source>
</evidence>
<gene>
    <name evidence="5" type="primary">adhB_2</name>
    <name evidence="5" type="ORF">SDC9_05361</name>
</gene>
<protein>
    <submittedName>
        <fullName evidence="5">Alcohol dehydrogenase 2</fullName>
        <ecNumber evidence="5">1.1.1.1</ecNumber>
    </submittedName>
</protein>
<evidence type="ECO:0000256" key="1">
    <source>
        <dbReference type="ARBA" id="ARBA00007358"/>
    </source>
</evidence>
<comment type="similarity">
    <text evidence="1">Belongs to the iron-containing alcohol dehydrogenase family.</text>
</comment>
<dbReference type="InterPro" id="IPR001670">
    <property type="entry name" value="ADH_Fe/GldA"/>
</dbReference>
<dbReference type="GO" id="GO:0046872">
    <property type="term" value="F:metal ion binding"/>
    <property type="evidence" value="ECO:0007669"/>
    <property type="project" value="InterPro"/>
</dbReference>
<dbReference type="InterPro" id="IPR039697">
    <property type="entry name" value="Alcohol_dehydrogenase_Fe"/>
</dbReference>
<dbReference type="PANTHER" id="PTHR11496">
    <property type="entry name" value="ALCOHOL DEHYDROGENASE"/>
    <property type="match status" value="1"/>
</dbReference>
<dbReference type="EMBL" id="VSSQ01000010">
    <property type="protein sequence ID" value="MPL59805.1"/>
    <property type="molecule type" value="Genomic_DNA"/>
</dbReference>
<evidence type="ECO:0000256" key="2">
    <source>
        <dbReference type="ARBA" id="ARBA00023002"/>
    </source>
</evidence>
<dbReference type="Gene3D" id="3.40.50.1970">
    <property type="match status" value="1"/>
</dbReference>
<dbReference type="Pfam" id="PF25137">
    <property type="entry name" value="ADH_Fe_C"/>
    <property type="match status" value="1"/>
</dbReference>
<dbReference type="InterPro" id="IPR056798">
    <property type="entry name" value="ADH_Fe_C"/>
</dbReference>
<organism evidence="5">
    <name type="scientific">bioreactor metagenome</name>
    <dbReference type="NCBI Taxonomy" id="1076179"/>
    <lineage>
        <taxon>unclassified sequences</taxon>
        <taxon>metagenomes</taxon>
        <taxon>ecological metagenomes</taxon>
    </lineage>
</organism>
<dbReference type="EC" id="1.1.1.1" evidence="5"/>
<accession>A0A644SYV5</accession>
<dbReference type="FunFam" id="3.40.50.1970:FF:000003">
    <property type="entry name" value="Alcohol dehydrogenase, iron-containing"/>
    <property type="match status" value="1"/>
</dbReference>
<keyword evidence="2 5" id="KW-0560">Oxidoreductase</keyword>
<dbReference type="CDD" id="cd08189">
    <property type="entry name" value="Fe-ADH-like"/>
    <property type="match status" value="1"/>
</dbReference>
<name>A0A644SYV5_9ZZZZ</name>
<dbReference type="PANTHER" id="PTHR11496:SF102">
    <property type="entry name" value="ALCOHOL DEHYDROGENASE 4"/>
    <property type="match status" value="1"/>
</dbReference>
<feature type="domain" description="Alcohol dehydrogenase iron-type/glycerol dehydrogenase GldA" evidence="3">
    <location>
        <begin position="49"/>
        <end position="214"/>
    </location>
</feature>
<comment type="caution">
    <text evidence="5">The sequence shown here is derived from an EMBL/GenBank/DDBJ whole genome shotgun (WGS) entry which is preliminary data.</text>
</comment>
<dbReference type="Pfam" id="PF00465">
    <property type="entry name" value="Fe-ADH"/>
    <property type="match status" value="1"/>
</dbReference>
<evidence type="ECO:0000313" key="5">
    <source>
        <dbReference type="EMBL" id="MPL59805.1"/>
    </source>
</evidence>
<dbReference type="GO" id="GO:0004022">
    <property type="term" value="F:alcohol dehydrogenase (NAD+) activity"/>
    <property type="evidence" value="ECO:0007669"/>
    <property type="project" value="UniProtKB-EC"/>
</dbReference>
<dbReference type="Gene3D" id="1.20.1090.10">
    <property type="entry name" value="Dehydroquinate synthase-like - alpha domain"/>
    <property type="match status" value="1"/>
</dbReference>
<dbReference type="SUPFAM" id="SSF56796">
    <property type="entry name" value="Dehydroquinate synthase-like"/>
    <property type="match status" value="1"/>
</dbReference>
<proteinExistence type="inferred from homology"/>
<dbReference type="AlphaFoldDB" id="A0A644SYV5"/>